<keyword evidence="2" id="KW-0560">Oxidoreductase</keyword>
<dbReference type="PRINTS" id="PR00081">
    <property type="entry name" value="GDHRDH"/>
</dbReference>
<dbReference type="InterPro" id="IPR002347">
    <property type="entry name" value="SDR_fam"/>
</dbReference>
<proteinExistence type="inferred from homology"/>
<accession>A0ABT0DZG5</accession>
<evidence type="ECO:0000256" key="2">
    <source>
        <dbReference type="ARBA" id="ARBA00023002"/>
    </source>
</evidence>
<keyword evidence="4" id="KW-1185">Reference proteome</keyword>
<dbReference type="Gene3D" id="3.40.50.720">
    <property type="entry name" value="NAD(P)-binding Rossmann-like Domain"/>
    <property type="match status" value="1"/>
</dbReference>
<reference evidence="3 4" key="1">
    <citation type="submission" date="2022-04" db="EMBL/GenBank/DDBJ databases">
        <authorList>
            <person name="Huq M.A."/>
        </authorList>
    </citation>
    <scope>NUCLEOTIDE SEQUENCE [LARGE SCALE GENOMIC DNA]</scope>
    <source>
        <strain evidence="3 4">MAH-33</strain>
    </source>
</reference>
<dbReference type="PRINTS" id="PR00080">
    <property type="entry name" value="SDRFAMILY"/>
</dbReference>
<dbReference type="Proteomes" id="UP001203512">
    <property type="component" value="Unassembled WGS sequence"/>
</dbReference>
<dbReference type="InterPro" id="IPR036291">
    <property type="entry name" value="NAD(P)-bd_dom_sf"/>
</dbReference>
<evidence type="ECO:0000313" key="4">
    <source>
        <dbReference type="Proteomes" id="UP001203512"/>
    </source>
</evidence>
<comment type="caution">
    <text evidence="3">The sequence shown here is derived from an EMBL/GenBank/DDBJ whole genome shotgun (WGS) entry which is preliminary data.</text>
</comment>
<dbReference type="PANTHER" id="PTHR43477">
    <property type="entry name" value="DIHYDROANTICAPSIN 7-DEHYDROGENASE"/>
    <property type="match status" value="1"/>
</dbReference>
<dbReference type="InterPro" id="IPR020904">
    <property type="entry name" value="Sc_DH/Rdtase_CS"/>
</dbReference>
<dbReference type="CDD" id="cd05233">
    <property type="entry name" value="SDR_c"/>
    <property type="match status" value="1"/>
</dbReference>
<sequence>MQRFQDKAIVITGGSSGIGLAAAQRIMEEGGSVLITGSNRDRLESAAAALPGVHVLQNDAARPEAAEALAQEAARLFGQVDGLFLNAGVGAGAPLGHISANLYRNLMDLNIGGPVFGTQAMAPLMRDGGSILITASVAKDKGLPASALYAATKGAVRSLARGFAQELAPRRIRVNTLSPGPIATDFFNRLGLPPEHLGAIEQQMAGNNPLGRLGTAQEAAAVALFLLSDEASYVTGSDYFVDGGEAQI</sequence>
<gene>
    <name evidence="3" type="ORF">MU848_13080</name>
</gene>
<comment type="similarity">
    <text evidence="1">Belongs to the short-chain dehydrogenases/reductases (SDR) family.</text>
</comment>
<organism evidence="3 4">
    <name type="scientific">Sphingobium agri</name>
    <dbReference type="NCBI Taxonomy" id="2933566"/>
    <lineage>
        <taxon>Bacteria</taxon>
        <taxon>Pseudomonadati</taxon>
        <taxon>Pseudomonadota</taxon>
        <taxon>Alphaproteobacteria</taxon>
        <taxon>Sphingomonadales</taxon>
        <taxon>Sphingomonadaceae</taxon>
        <taxon>Sphingobium</taxon>
    </lineage>
</organism>
<dbReference type="EMBL" id="JALKHS010000010">
    <property type="protein sequence ID" value="MCK0532517.1"/>
    <property type="molecule type" value="Genomic_DNA"/>
</dbReference>
<dbReference type="InterPro" id="IPR051122">
    <property type="entry name" value="SDR_DHRS6-like"/>
</dbReference>
<protein>
    <submittedName>
        <fullName evidence="3">SDR family oxidoreductase</fullName>
    </submittedName>
</protein>
<evidence type="ECO:0000313" key="3">
    <source>
        <dbReference type="EMBL" id="MCK0532517.1"/>
    </source>
</evidence>
<dbReference type="RefSeq" id="WP_247232957.1">
    <property type="nucleotide sequence ID" value="NZ_JALKHS010000010.1"/>
</dbReference>
<dbReference type="PROSITE" id="PS00061">
    <property type="entry name" value="ADH_SHORT"/>
    <property type="match status" value="1"/>
</dbReference>
<name>A0ABT0DZG5_9SPHN</name>
<dbReference type="Pfam" id="PF13561">
    <property type="entry name" value="adh_short_C2"/>
    <property type="match status" value="1"/>
</dbReference>
<dbReference type="SUPFAM" id="SSF51735">
    <property type="entry name" value="NAD(P)-binding Rossmann-fold domains"/>
    <property type="match status" value="1"/>
</dbReference>
<dbReference type="PANTHER" id="PTHR43477:SF1">
    <property type="entry name" value="DIHYDROANTICAPSIN 7-DEHYDROGENASE"/>
    <property type="match status" value="1"/>
</dbReference>
<evidence type="ECO:0000256" key="1">
    <source>
        <dbReference type="ARBA" id="ARBA00006484"/>
    </source>
</evidence>